<dbReference type="GO" id="GO:0004497">
    <property type="term" value="F:monooxygenase activity"/>
    <property type="evidence" value="ECO:0007669"/>
    <property type="project" value="UniProtKB-KW"/>
</dbReference>
<protein>
    <submittedName>
        <fullName evidence="1">Quinol monooxygenase YgiN</fullName>
    </submittedName>
</protein>
<name>A0ABU2BS07_9ACTN</name>
<dbReference type="RefSeq" id="WP_310298455.1">
    <property type="nucleotide sequence ID" value="NZ_BAAAPS010000002.1"/>
</dbReference>
<dbReference type="EMBL" id="JAVDYG010000001">
    <property type="protein sequence ID" value="MDR7361056.1"/>
    <property type="molecule type" value="Genomic_DNA"/>
</dbReference>
<proteinExistence type="predicted"/>
<sequence>MSFVQIISFRTDRIEALEELERRWTEETEGRRTLVDGALYRDRHDPTHYVSVNHFASWEDARVNSALPETDAMAAQAMALTDGPAEFTDLDLVTSADLRQGVAHGLRHTLETNEVLDGLVADDVTVDMFVPHWQVVTRGVDQMVTGLREEAPGRTFEQWEAHPIADGVLVEYAYRTHPTAEQPSTLSVGTLVARLRGGRVASLRVHCAGSWSVELEQQIAEANAGSTAGVPA</sequence>
<dbReference type="Proteomes" id="UP001183648">
    <property type="component" value="Unassembled WGS sequence"/>
</dbReference>
<comment type="caution">
    <text evidence="1">The sequence shown here is derived from an EMBL/GenBank/DDBJ whole genome shotgun (WGS) entry which is preliminary data.</text>
</comment>
<accession>A0ABU2BS07</accession>
<dbReference type="SUPFAM" id="SSF54909">
    <property type="entry name" value="Dimeric alpha+beta barrel"/>
    <property type="match status" value="1"/>
</dbReference>
<organism evidence="1 2">
    <name type="scientific">Nocardioides marmoribigeumensis</name>
    <dbReference type="NCBI Taxonomy" id="433649"/>
    <lineage>
        <taxon>Bacteria</taxon>
        <taxon>Bacillati</taxon>
        <taxon>Actinomycetota</taxon>
        <taxon>Actinomycetes</taxon>
        <taxon>Propionibacteriales</taxon>
        <taxon>Nocardioidaceae</taxon>
        <taxon>Nocardioides</taxon>
    </lineage>
</organism>
<evidence type="ECO:0000313" key="1">
    <source>
        <dbReference type="EMBL" id="MDR7361056.1"/>
    </source>
</evidence>
<keyword evidence="1" id="KW-0503">Monooxygenase</keyword>
<evidence type="ECO:0000313" key="2">
    <source>
        <dbReference type="Proteomes" id="UP001183648"/>
    </source>
</evidence>
<reference evidence="1 2" key="1">
    <citation type="submission" date="2023-07" db="EMBL/GenBank/DDBJ databases">
        <title>Sequencing the genomes of 1000 actinobacteria strains.</title>
        <authorList>
            <person name="Klenk H.-P."/>
        </authorList>
    </citation>
    <scope>NUCLEOTIDE SEQUENCE [LARGE SCALE GENOMIC DNA]</scope>
    <source>
        <strain evidence="1 2">DSM 19426</strain>
    </source>
</reference>
<keyword evidence="2" id="KW-1185">Reference proteome</keyword>
<dbReference type="InterPro" id="IPR011008">
    <property type="entry name" value="Dimeric_a/b-barrel"/>
</dbReference>
<keyword evidence="1" id="KW-0560">Oxidoreductase</keyword>
<gene>
    <name evidence="1" type="ORF">J2S63_000609</name>
</gene>